<evidence type="ECO:0000256" key="8">
    <source>
        <dbReference type="ARBA" id="ARBA00022898"/>
    </source>
</evidence>
<evidence type="ECO:0000256" key="7">
    <source>
        <dbReference type="ARBA" id="ARBA00022697"/>
    </source>
</evidence>
<evidence type="ECO:0000256" key="5">
    <source>
        <dbReference type="ARBA" id="ARBA00018679"/>
    </source>
</evidence>
<organism evidence="16 17">
    <name type="scientific">Methanosuratincola subterraneus</name>
    <dbReference type="NCBI Taxonomy" id="2593994"/>
    <lineage>
        <taxon>Archaea</taxon>
        <taxon>Thermoproteota</taxon>
        <taxon>Methanosuratincolia</taxon>
        <taxon>Candidatus Methanomethylicales</taxon>
        <taxon>Candidatus Methanomethylicaceae</taxon>
        <taxon>Candidatus Methanosuratincola (ex Vanwonterghem et al. 2016)</taxon>
    </lineage>
</organism>
<evidence type="ECO:0000256" key="4">
    <source>
        <dbReference type="ARBA" id="ARBA00013028"/>
    </source>
</evidence>
<dbReference type="Proteomes" id="UP000288215">
    <property type="component" value="Unassembled WGS sequence"/>
</dbReference>
<dbReference type="EC" id="4.2.3.1" evidence="4 11"/>
<protein>
    <recommendedName>
        <fullName evidence="5 11">Threonine synthase</fullName>
        <ecNumber evidence="4 11">4.2.3.1</ecNumber>
    </recommendedName>
</protein>
<dbReference type="InterPro" id="IPR026260">
    <property type="entry name" value="Thr_Synthase_bac/arc"/>
</dbReference>
<dbReference type="CDD" id="cd01563">
    <property type="entry name" value="Thr-synth_1"/>
    <property type="match status" value="1"/>
</dbReference>
<dbReference type="GO" id="GO:0004795">
    <property type="term" value="F:threonine synthase activity"/>
    <property type="evidence" value="ECO:0007669"/>
    <property type="project" value="UniProtKB-UniRule"/>
</dbReference>
<dbReference type="InterPro" id="IPR001926">
    <property type="entry name" value="TrpB-like_PALP"/>
</dbReference>
<dbReference type="InterPro" id="IPR000634">
    <property type="entry name" value="Ser/Thr_deHydtase_PyrdxlP-BS"/>
</dbReference>
<dbReference type="GO" id="GO:0004794">
    <property type="term" value="F:threonine deaminase activity"/>
    <property type="evidence" value="ECO:0007669"/>
    <property type="project" value="TreeGrafter"/>
</dbReference>
<dbReference type="InterPro" id="IPR004450">
    <property type="entry name" value="Thr_synthase-like"/>
</dbReference>
<evidence type="ECO:0000313" key="16">
    <source>
        <dbReference type="EMBL" id="RWX73775.1"/>
    </source>
</evidence>
<comment type="catalytic activity">
    <reaction evidence="10 12">
        <text>O-phospho-L-homoserine + H2O = L-threonine + phosphate</text>
        <dbReference type="Rhea" id="RHEA:10840"/>
        <dbReference type="ChEBI" id="CHEBI:15377"/>
        <dbReference type="ChEBI" id="CHEBI:43474"/>
        <dbReference type="ChEBI" id="CHEBI:57590"/>
        <dbReference type="ChEBI" id="CHEBI:57926"/>
        <dbReference type="EC" id="4.2.3.1"/>
    </reaction>
</comment>
<comment type="pathway">
    <text evidence="2 12">Amino-acid biosynthesis; L-threonine biosynthesis; L-threonine from L-aspartate: step 5/5.</text>
</comment>
<evidence type="ECO:0000256" key="10">
    <source>
        <dbReference type="ARBA" id="ARBA00049144"/>
    </source>
</evidence>
<keyword evidence="8 12" id="KW-0663">Pyridoxal phosphate</keyword>
<dbReference type="GO" id="GO:0006565">
    <property type="term" value="P:L-serine catabolic process"/>
    <property type="evidence" value="ECO:0007669"/>
    <property type="project" value="TreeGrafter"/>
</dbReference>
<comment type="function">
    <text evidence="12">Catalyzes the gamma-elimination of phosphate from L-phosphohomoserine and the beta-addition of water to produce L-threonine.</text>
</comment>
<gene>
    <name evidence="16" type="ORF">Metus_0554</name>
</gene>
<dbReference type="GO" id="GO:0003941">
    <property type="term" value="F:L-serine ammonia-lyase activity"/>
    <property type="evidence" value="ECO:0007669"/>
    <property type="project" value="TreeGrafter"/>
</dbReference>
<accession>A0A444L874</accession>
<dbReference type="UniPathway" id="UPA00050">
    <property type="reaction ID" value="UER00065"/>
</dbReference>
<dbReference type="Pfam" id="PF00291">
    <property type="entry name" value="PALP"/>
    <property type="match status" value="1"/>
</dbReference>
<dbReference type="FunFam" id="3.40.50.1100:FF:000013">
    <property type="entry name" value="Threonine synthase"/>
    <property type="match status" value="1"/>
</dbReference>
<reference evidence="16 17" key="1">
    <citation type="submission" date="2018-12" db="EMBL/GenBank/DDBJ databases">
        <title>The complete genome of the methanogenic archaea of the candidate phylum Verstraetearchaeota, obtained from the metagenome of underground thermal water.</title>
        <authorList>
            <person name="Kadnikov V.V."/>
            <person name="Mardanov A.V."/>
            <person name="Beletsky A.V."/>
            <person name="Karnachuk O.V."/>
            <person name="Ravin N.V."/>
        </authorList>
    </citation>
    <scope>NUCLEOTIDE SEQUENCE [LARGE SCALE GENOMIC DNA]</scope>
    <source>
        <strain evidence="16">Ch88</strain>
    </source>
</reference>
<dbReference type="PANTHER" id="PTHR48078:SF6">
    <property type="entry name" value="L-THREONINE DEHYDRATASE CATABOLIC TDCB"/>
    <property type="match status" value="1"/>
</dbReference>
<evidence type="ECO:0000313" key="17">
    <source>
        <dbReference type="Proteomes" id="UP000288215"/>
    </source>
</evidence>
<comment type="cofactor">
    <cofactor evidence="1 12 13">
        <name>pyridoxal 5'-phosphate</name>
        <dbReference type="ChEBI" id="CHEBI:597326"/>
    </cofactor>
</comment>
<keyword evidence="7 12" id="KW-0791">Threonine biosynthesis</keyword>
<dbReference type="GO" id="GO:0009097">
    <property type="term" value="P:isoleucine biosynthetic process"/>
    <property type="evidence" value="ECO:0007669"/>
    <property type="project" value="TreeGrafter"/>
</dbReference>
<evidence type="ECO:0000256" key="14">
    <source>
        <dbReference type="PIRSR" id="PIRSR038945-2"/>
    </source>
</evidence>
<evidence type="ECO:0000256" key="11">
    <source>
        <dbReference type="NCBIfam" id="TIGR00260"/>
    </source>
</evidence>
<dbReference type="PIRSF" id="PIRSF038945">
    <property type="entry name" value="Thr_synthase"/>
    <property type="match status" value="1"/>
</dbReference>
<dbReference type="EMBL" id="RXGA01000002">
    <property type="protein sequence ID" value="RWX73775.1"/>
    <property type="molecule type" value="Genomic_DNA"/>
</dbReference>
<evidence type="ECO:0000259" key="15">
    <source>
        <dbReference type="Pfam" id="PF00291"/>
    </source>
</evidence>
<feature type="binding site" evidence="13">
    <location>
        <begin position="232"/>
        <end position="236"/>
    </location>
    <ligand>
        <name>pyridoxal 5'-phosphate</name>
        <dbReference type="ChEBI" id="CHEBI:597326"/>
    </ligand>
</feature>
<feature type="binding site" evidence="13">
    <location>
        <position position="132"/>
    </location>
    <ligand>
        <name>pyridoxal 5'-phosphate</name>
        <dbReference type="ChEBI" id="CHEBI:597326"/>
    </ligand>
</feature>
<dbReference type="PROSITE" id="PS00165">
    <property type="entry name" value="DEHYDRATASE_SER_THR"/>
    <property type="match status" value="1"/>
</dbReference>
<dbReference type="PANTHER" id="PTHR48078">
    <property type="entry name" value="THREONINE DEHYDRATASE, MITOCHONDRIAL-RELATED"/>
    <property type="match status" value="1"/>
</dbReference>
<dbReference type="GO" id="GO:0006567">
    <property type="term" value="P:L-threonine catabolic process"/>
    <property type="evidence" value="ECO:0007669"/>
    <property type="project" value="TreeGrafter"/>
</dbReference>
<dbReference type="FunFam" id="3.40.50.1100:FF:000014">
    <property type="entry name" value="Threonine synthase"/>
    <property type="match status" value="1"/>
</dbReference>
<feature type="modified residue" description="N6-(pyridoxal phosphate)lysine" evidence="14">
    <location>
        <position position="106"/>
    </location>
</feature>
<proteinExistence type="inferred from homology"/>
<dbReference type="NCBIfam" id="TIGR00260">
    <property type="entry name" value="thrC"/>
    <property type="match status" value="1"/>
</dbReference>
<dbReference type="Gene3D" id="3.40.50.1100">
    <property type="match status" value="2"/>
</dbReference>
<evidence type="ECO:0000256" key="9">
    <source>
        <dbReference type="ARBA" id="ARBA00023239"/>
    </source>
</evidence>
<comment type="similarity">
    <text evidence="3 12">Belongs to the threonine synthase family.</text>
</comment>
<dbReference type="GO" id="GO:0030170">
    <property type="term" value="F:pyridoxal phosphate binding"/>
    <property type="evidence" value="ECO:0007669"/>
    <property type="project" value="InterPro"/>
</dbReference>
<dbReference type="SUPFAM" id="SSF53686">
    <property type="entry name" value="Tryptophan synthase beta subunit-like PLP-dependent enzymes"/>
    <property type="match status" value="1"/>
</dbReference>
<dbReference type="GO" id="GO:0009088">
    <property type="term" value="P:threonine biosynthetic process"/>
    <property type="evidence" value="ECO:0007669"/>
    <property type="project" value="UniProtKB-UniRule"/>
</dbReference>
<name>A0A444L874_METS7</name>
<comment type="caution">
    <text evidence="16">The sequence shown here is derived from an EMBL/GenBank/DDBJ whole genome shotgun (WGS) entry which is preliminary data.</text>
</comment>
<keyword evidence="9 12" id="KW-0456">Lyase</keyword>
<feature type="binding site" evidence="13">
    <location>
        <position position="370"/>
    </location>
    <ligand>
        <name>pyridoxal 5'-phosphate</name>
        <dbReference type="ChEBI" id="CHEBI:597326"/>
    </ligand>
</feature>
<evidence type="ECO:0000256" key="2">
    <source>
        <dbReference type="ARBA" id="ARBA00004979"/>
    </source>
</evidence>
<evidence type="ECO:0000256" key="12">
    <source>
        <dbReference type="PIRNR" id="PIRNR038945"/>
    </source>
</evidence>
<dbReference type="AlphaFoldDB" id="A0A444L874"/>
<evidence type="ECO:0000256" key="13">
    <source>
        <dbReference type="PIRSR" id="PIRSR038945-1"/>
    </source>
</evidence>
<evidence type="ECO:0000256" key="6">
    <source>
        <dbReference type="ARBA" id="ARBA00022605"/>
    </source>
</evidence>
<evidence type="ECO:0000256" key="3">
    <source>
        <dbReference type="ARBA" id="ARBA00005517"/>
    </source>
</evidence>
<sequence length="410" mass="44015">MSDVRLRCIGCNAEFNPDEVIYSCTECGGLLEVCMEPPKATFDDFSKRAFGVWRYKEFIPIEEGAEIVTLDEGGTPLYRCDRLAKWAGVRRLFIKYEGRNPTGSFKDRGMTVGVTKAKSLGSKAVACASTGNTSASLAAYAARSGLTCYVILPSGKVAMGKLAQALMHGAKVISVKGNFDQALKLVMDVSKSMGIYLLNSINPWRLEGQKTLAFELVDQLGHVPEVVAVPMGNCGNISAIWKGFVELEGAGLTKDKPRMFGVQAAGAAPVVEMLRKNLERLSPVKAPETVATAIRIGNPVNWPKAVDAIRRSSGLYDSVTDEEIIETQKMIACLEGIGVEPASAASVAGVKKAVMSGSMNRDAEIVCVCTGHLLKDPEEVISVCGKPIEIPPDLKAVSEMIRPEAPPQTQ</sequence>
<keyword evidence="6 12" id="KW-0028">Amino-acid biosynthesis</keyword>
<dbReference type="InterPro" id="IPR050147">
    <property type="entry name" value="Ser/Thr_Dehydratase"/>
</dbReference>
<feature type="domain" description="Tryptophan synthase beta chain-like PALP" evidence="15">
    <location>
        <begin position="68"/>
        <end position="371"/>
    </location>
</feature>
<evidence type="ECO:0000256" key="1">
    <source>
        <dbReference type="ARBA" id="ARBA00001933"/>
    </source>
</evidence>
<dbReference type="InterPro" id="IPR036052">
    <property type="entry name" value="TrpB-like_PALP_sf"/>
</dbReference>